<dbReference type="EMBL" id="JAAVNE010000012">
    <property type="protein sequence ID" value="NKC31065.1"/>
    <property type="molecule type" value="Genomic_DNA"/>
</dbReference>
<proteinExistence type="predicted"/>
<feature type="coiled-coil region" evidence="1">
    <location>
        <begin position="56"/>
        <end position="94"/>
    </location>
</feature>
<accession>A0ABX1E300</accession>
<name>A0ABX1E300_9PROT</name>
<dbReference type="Proteomes" id="UP000787635">
    <property type="component" value="Unassembled WGS sequence"/>
</dbReference>
<comment type="caution">
    <text evidence="2">The sequence shown here is derived from an EMBL/GenBank/DDBJ whole genome shotgun (WGS) entry which is preliminary data.</text>
</comment>
<evidence type="ECO:0000313" key="2">
    <source>
        <dbReference type="EMBL" id="NKC31065.1"/>
    </source>
</evidence>
<keyword evidence="3" id="KW-1185">Reference proteome</keyword>
<evidence type="ECO:0000256" key="1">
    <source>
        <dbReference type="SAM" id="Coils"/>
    </source>
</evidence>
<organism evidence="2 3">
    <name type="scientific">Falsiroseomonas selenitidurans</name>
    <dbReference type="NCBI Taxonomy" id="2716335"/>
    <lineage>
        <taxon>Bacteria</taxon>
        <taxon>Pseudomonadati</taxon>
        <taxon>Pseudomonadota</taxon>
        <taxon>Alphaproteobacteria</taxon>
        <taxon>Acetobacterales</taxon>
        <taxon>Roseomonadaceae</taxon>
        <taxon>Falsiroseomonas</taxon>
    </lineage>
</organism>
<gene>
    <name evidence="2" type="ORF">HEQ75_09335</name>
</gene>
<protein>
    <recommendedName>
        <fullName evidence="4">HAMP domain-containing protein</fullName>
    </recommendedName>
</protein>
<keyword evidence="1" id="KW-0175">Coiled coil</keyword>
<dbReference type="RefSeq" id="WP_168029612.1">
    <property type="nucleotide sequence ID" value="NZ_JAAVNE010000012.1"/>
</dbReference>
<reference evidence="2 3" key="1">
    <citation type="submission" date="2020-03" db="EMBL/GenBank/DDBJ databases">
        <title>Roseomonas selenitidurans sp. nov. isolated from urban soil.</title>
        <authorList>
            <person name="Liu H."/>
        </authorList>
    </citation>
    <scope>NUCLEOTIDE SEQUENCE [LARGE SCALE GENOMIC DNA]</scope>
    <source>
        <strain evidence="2 3">BU-1</strain>
    </source>
</reference>
<evidence type="ECO:0000313" key="3">
    <source>
        <dbReference type="Proteomes" id="UP000787635"/>
    </source>
</evidence>
<evidence type="ECO:0008006" key="4">
    <source>
        <dbReference type="Google" id="ProtNLM"/>
    </source>
</evidence>
<sequence>MVESGGDPIDRLVDVCEALARGDYQDANALFELTGDEASTDLARLAEAFGMMLVQIEAREMHLQQLINALRETQRQLEDAKRRLEQENVVLRQDVSLMTIGIDGEERAAEVARVTGTAYFTALASAARGLRRNRRGLGPA</sequence>